<feature type="transmembrane region" description="Helical" evidence="1">
    <location>
        <begin position="325"/>
        <end position="341"/>
    </location>
</feature>
<keyword evidence="1" id="KW-1133">Transmembrane helix</keyword>
<feature type="domain" description="WxL Interacting Protein peptidoglycan binding" evidence="2">
    <location>
        <begin position="46"/>
        <end position="163"/>
    </location>
</feature>
<evidence type="ECO:0000313" key="4">
    <source>
        <dbReference type="EMBL" id="OEG22014.1"/>
    </source>
</evidence>
<dbReference type="AlphaFoldDB" id="A0A1E5HAP3"/>
<evidence type="ECO:0000256" key="1">
    <source>
        <dbReference type="SAM" id="Phobius"/>
    </source>
</evidence>
<gene>
    <name evidence="4" type="ORF">BCR24_04740</name>
</gene>
<dbReference type="Pfam" id="PF06030">
    <property type="entry name" value="WxLIP_PGBD"/>
    <property type="match status" value="1"/>
</dbReference>
<keyword evidence="1" id="KW-0472">Membrane</keyword>
<dbReference type="RefSeq" id="WP_069640574.1">
    <property type="nucleotide sequence ID" value="NZ_JAFBEZ010000007.1"/>
</dbReference>
<name>A0A1E5HAP3_9ENTE</name>
<dbReference type="Proteomes" id="UP000094469">
    <property type="component" value="Unassembled WGS sequence"/>
</dbReference>
<organism evidence="4 5">
    <name type="scientific">Enterococcus ureilyticus</name>
    <dbReference type="NCBI Taxonomy" id="1131292"/>
    <lineage>
        <taxon>Bacteria</taxon>
        <taxon>Bacillati</taxon>
        <taxon>Bacillota</taxon>
        <taxon>Bacilli</taxon>
        <taxon>Lactobacillales</taxon>
        <taxon>Enterococcaceae</taxon>
        <taxon>Enterococcus</taxon>
    </lineage>
</organism>
<protein>
    <submittedName>
        <fullName evidence="4">Uncharacterized protein</fullName>
    </submittedName>
</protein>
<dbReference type="STRING" id="1131292.BCR24_04740"/>
<evidence type="ECO:0000259" key="2">
    <source>
        <dbReference type="Pfam" id="PF06030"/>
    </source>
</evidence>
<dbReference type="InterPro" id="IPR021759">
    <property type="entry name" value="WxLIP_HBD"/>
</dbReference>
<dbReference type="OrthoDB" id="2148359at2"/>
<evidence type="ECO:0000259" key="3">
    <source>
        <dbReference type="Pfam" id="PF11797"/>
    </source>
</evidence>
<evidence type="ECO:0000313" key="5">
    <source>
        <dbReference type="Proteomes" id="UP000094469"/>
    </source>
</evidence>
<keyword evidence="1" id="KW-0812">Transmembrane</keyword>
<comment type="caution">
    <text evidence="4">The sequence shown here is derived from an EMBL/GenBank/DDBJ whole genome shotgun (WGS) entry which is preliminary data.</text>
</comment>
<dbReference type="EMBL" id="MIKC01000034">
    <property type="protein sequence ID" value="OEG22014.1"/>
    <property type="molecule type" value="Genomic_DNA"/>
</dbReference>
<sequence length="349" mass="39708">MTKKMIKPYLLLSVIAFVMCLMGSFNVVGQADNNEQNEDAIAGSLEVKTIIPENQRDKTKTYFDLLMSAGTEQVIQVELKNTSQKEDIVAVIQINDATTNNNGTVEYTKSEKRDSTLKVGISDLVRTDSEVVIPANQTKTLFIQITMPTEKLDGVLLGGIVISEEKQRALNEKKSTGTTVINKFAYTIGLLLTENEKEAEAKLKLTTVTIGKVNYRKFIKANIQNTQPVIIKDMMIEAKIYLKEGKEIFFTQTSENINMAPNSNFDYLISMEKNEFPAGNYILEVKAKNGEKEWTMEKEFTIVEKENKKLNETTNQLEATSSRKLIFYIVLLLFILWSINWKNRNRRKK</sequence>
<dbReference type="InterPro" id="IPR010317">
    <property type="entry name" value="WxLIP_PGBD"/>
</dbReference>
<dbReference type="Pfam" id="PF11797">
    <property type="entry name" value="WxLIP_HBD"/>
    <property type="match status" value="1"/>
</dbReference>
<reference evidence="5" key="1">
    <citation type="submission" date="2016-09" db="EMBL/GenBank/DDBJ databases">
        <authorList>
            <person name="Gulvik C.A."/>
        </authorList>
    </citation>
    <scope>NUCLEOTIDE SEQUENCE [LARGE SCALE GENOMIC DNA]</scope>
    <source>
        <strain evidence="5">LMG 26676</strain>
    </source>
</reference>
<proteinExistence type="predicted"/>
<accession>A0A1E5HAP3</accession>
<feature type="domain" description="WxL Interacting Protein host binding" evidence="3">
    <location>
        <begin position="176"/>
        <end position="312"/>
    </location>
</feature>
<keyword evidence="5" id="KW-1185">Reference proteome</keyword>